<evidence type="ECO:0000256" key="6">
    <source>
        <dbReference type="ARBA" id="ARBA00022692"/>
    </source>
</evidence>
<evidence type="ECO:0000256" key="1">
    <source>
        <dbReference type="ARBA" id="ARBA00002422"/>
    </source>
</evidence>
<name>A0A7N5KPR1_AILME</name>
<dbReference type="PRINTS" id="PR01458">
    <property type="entry name" value="PMYELIN22"/>
</dbReference>
<dbReference type="PANTHER" id="PTHR10671:SF7">
    <property type="entry name" value="PERIPHERAL MYELIN PROTEIN 22"/>
    <property type="match status" value="1"/>
</dbReference>
<dbReference type="GO" id="GO:0005886">
    <property type="term" value="C:plasma membrane"/>
    <property type="evidence" value="ECO:0007669"/>
    <property type="project" value="UniProtKB-SubCell"/>
</dbReference>
<comment type="function">
    <text evidence="1 11">Might be involved in growth regulation, and in myelinization in the peripheral nervous system.</text>
</comment>
<gene>
    <name evidence="13" type="primary">PMP22</name>
</gene>
<evidence type="ECO:0000256" key="12">
    <source>
        <dbReference type="SAM" id="MobiDB-lite"/>
    </source>
</evidence>
<dbReference type="PROSITE" id="PS01222">
    <property type="entry name" value="PMP22_2"/>
    <property type="match status" value="1"/>
</dbReference>
<comment type="subcellular location">
    <subcellularLocation>
        <location evidence="2">Cell membrane</location>
        <topology evidence="2">Multi-pass membrane protein</topology>
    </subcellularLocation>
    <subcellularLocation>
        <location evidence="11">Membrane</location>
        <topology evidence="11">Multi-pass membrane protein</topology>
    </subcellularLocation>
</comment>
<feature type="transmembrane region" description="Helical" evidence="11">
    <location>
        <begin position="164"/>
        <end position="185"/>
    </location>
</feature>
<dbReference type="InterPro" id="IPR004032">
    <property type="entry name" value="PMP22_EMP_MP20"/>
</dbReference>
<keyword evidence="10" id="KW-0325">Glycoprotein</keyword>
<dbReference type="Gene3D" id="1.20.140.150">
    <property type="match status" value="1"/>
</dbReference>
<reference evidence="13 14" key="1">
    <citation type="journal article" date="2010" name="Nature">
        <title>The sequence and de novo assembly of the giant panda genome.</title>
        <authorList>
            <person name="Li R."/>
            <person name="Fan W."/>
            <person name="Tian G."/>
            <person name="Zhu H."/>
            <person name="He L."/>
            <person name="Cai J."/>
            <person name="Huang Q."/>
            <person name="Cai Q."/>
            <person name="Li B."/>
            <person name="Bai Y."/>
            <person name="Zhang Z."/>
            <person name="Zhang Y."/>
            <person name="Wang W."/>
            <person name="Li J."/>
            <person name="Wei F."/>
            <person name="Li H."/>
            <person name="Jian M."/>
            <person name="Li J."/>
            <person name="Zhang Z."/>
            <person name="Nielsen R."/>
            <person name="Li D."/>
            <person name="Gu W."/>
            <person name="Yang Z."/>
            <person name="Xuan Z."/>
            <person name="Ryder O.A."/>
            <person name="Leung F.C."/>
            <person name="Zhou Y."/>
            <person name="Cao J."/>
            <person name="Sun X."/>
            <person name="Fu Y."/>
            <person name="Fang X."/>
            <person name="Guo X."/>
            <person name="Wang B."/>
            <person name="Hou R."/>
            <person name="Shen F."/>
            <person name="Mu B."/>
            <person name="Ni P."/>
            <person name="Lin R."/>
            <person name="Qian W."/>
            <person name="Wang G."/>
            <person name="Yu C."/>
            <person name="Nie W."/>
            <person name="Wang J."/>
            <person name="Wu Z."/>
            <person name="Liang H."/>
            <person name="Min J."/>
            <person name="Wu Q."/>
            <person name="Cheng S."/>
            <person name="Ruan J."/>
            <person name="Wang M."/>
            <person name="Shi Z."/>
            <person name="Wen M."/>
            <person name="Liu B."/>
            <person name="Ren X."/>
            <person name="Zheng H."/>
            <person name="Dong D."/>
            <person name="Cook K."/>
            <person name="Shan G."/>
            <person name="Zhang H."/>
            <person name="Kosiol C."/>
            <person name="Xie X."/>
            <person name="Lu Z."/>
            <person name="Zheng H."/>
            <person name="Li Y."/>
            <person name="Steiner C.C."/>
            <person name="Lam T.T."/>
            <person name="Lin S."/>
            <person name="Zhang Q."/>
            <person name="Li G."/>
            <person name="Tian J."/>
            <person name="Gong T."/>
            <person name="Liu H."/>
            <person name="Zhang D."/>
            <person name="Fang L."/>
            <person name="Ye C."/>
            <person name="Zhang J."/>
            <person name="Hu W."/>
            <person name="Xu A."/>
            <person name="Ren Y."/>
            <person name="Zhang G."/>
            <person name="Bruford M.W."/>
            <person name="Li Q."/>
            <person name="Ma L."/>
            <person name="Guo Y."/>
            <person name="An N."/>
            <person name="Hu Y."/>
            <person name="Zheng Y."/>
            <person name="Shi Y."/>
            <person name="Li Z."/>
            <person name="Liu Q."/>
            <person name="Chen Y."/>
            <person name="Zhao J."/>
            <person name="Qu N."/>
            <person name="Zhao S."/>
            <person name="Tian F."/>
            <person name="Wang X."/>
            <person name="Wang H."/>
            <person name="Xu L."/>
            <person name="Liu X."/>
            <person name="Vinar T."/>
            <person name="Wang Y."/>
            <person name="Lam T.W."/>
            <person name="Yiu S.M."/>
            <person name="Liu S."/>
            <person name="Zhang H."/>
            <person name="Li D."/>
            <person name="Huang Y."/>
            <person name="Wang X."/>
            <person name="Yang G."/>
            <person name="Jiang Z."/>
            <person name="Wang J."/>
            <person name="Qin N."/>
            <person name="Li L."/>
            <person name="Li J."/>
            <person name="Bolund L."/>
            <person name="Kristiansen K."/>
            <person name="Wong G.K."/>
            <person name="Olson M."/>
            <person name="Zhang X."/>
            <person name="Li S."/>
            <person name="Yang H."/>
            <person name="Wang J."/>
            <person name="Wang J."/>
        </authorList>
    </citation>
    <scope>NUCLEOTIDE SEQUENCE [LARGE SCALE GENOMIC DNA]</scope>
</reference>
<sequence length="228" mass="25170">MSPALPPSCPLSALRPAPLHKLTQGHTLLQRRRQGVVPVKGERREPPSGPSLRARSLAPQLSSRTPAAEQTHRACSGGHTEDRGQPSLWAAGTPPSTTRRQNAPPVAGYHRPPRRSAGAAVRLHDCQQWLQSVQATMILSVIFSVLSLFLFFCQLFTLTKGGRFYITGIFQVLAGLCVMSAASIYTVRHPEWHFVTEYSYGFAYILAWVSFPLALLSGVVYVILRKRE</sequence>
<evidence type="ECO:0000256" key="5">
    <source>
        <dbReference type="ARBA" id="ARBA00022475"/>
    </source>
</evidence>
<reference evidence="13" key="2">
    <citation type="submission" date="2025-08" db="UniProtKB">
        <authorList>
            <consortium name="Ensembl"/>
        </authorList>
    </citation>
    <scope>IDENTIFICATION</scope>
</reference>
<evidence type="ECO:0000313" key="13">
    <source>
        <dbReference type="Ensembl" id="ENSAMEP00000042961.1"/>
    </source>
</evidence>
<dbReference type="InterPro" id="IPR003936">
    <property type="entry name" value="PMP22"/>
</dbReference>
<evidence type="ECO:0000256" key="11">
    <source>
        <dbReference type="RuleBase" id="RU363088"/>
    </source>
</evidence>
<dbReference type="PRINTS" id="PR01453">
    <property type="entry name" value="EPMEMFAMILY"/>
</dbReference>
<dbReference type="Proteomes" id="UP000008912">
    <property type="component" value="Unassembled WGS sequence"/>
</dbReference>
<evidence type="ECO:0000256" key="10">
    <source>
        <dbReference type="ARBA" id="ARBA00023180"/>
    </source>
</evidence>
<keyword evidence="7" id="KW-0832">Ubl conjugation</keyword>
<comment type="caution">
    <text evidence="11">Lacks conserved residue(s) required for the propagation of feature annotation.</text>
</comment>
<evidence type="ECO:0000256" key="2">
    <source>
        <dbReference type="ARBA" id="ARBA00004651"/>
    </source>
</evidence>
<evidence type="ECO:0000256" key="9">
    <source>
        <dbReference type="ARBA" id="ARBA00023136"/>
    </source>
</evidence>
<reference evidence="13" key="3">
    <citation type="submission" date="2025-09" db="UniProtKB">
        <authorList>
            <consortium name="Ensembl"/>
        </authorList>
    </citation>
    <scope>IDENTIFICATION</scope>
</reference>
<organism evidence="13 14">
    <name type="scientific">Ailuropoda melanoleuca</name>
    <name type="common">Giant panda</name>
    <dbReference type="NCBI Taxonomy" id="9646"/>
    <lineage>
        <taxon>Eukaryota</taxon>
        <taxon>Metazoa</taxon>
        <taxon>Chordata</taxon>
        <taxon>Craniata</taxon>
        <taxon>Vertebrata</taxon>
        <taxon>Euteleostomi</taxon>
        <taxon>Mammalia</taxon>
        <taxon>Eutheria</taxon>
        <taxon>Laurasiatheria</taxon>
        <taxon>Carnivora</taxon>
        <taxon>Caniformia</taxon>
        <taxon>Ursidae</taxon>
        <taxon>Ailuropoda</taxon>
    </lineage>
</organism>
<proteinExistence type="inferred from homology"/>
<evidence type="ECO:0000256" key="8">
    <source>
        <dbReference type="ARBA" id="ARBA00022989"/>
    </source>
</evidence>
<feature type="transmembrane region" description="Helical" evidence="11">
    <location>
        <begin position="205"/>
        <end position="224"/>
    </location>
</feature>
<dbReference type="GeneTree" id="ENSGT00950000182696"/>
<feature type="region of interest" description="Disordered" evidence="12">
    <location>
        <begin position="30"/>
        <end position="113"/>
    </location>
</feature>
<evidence type="ECO:0000256" key="3">
    <source>
        <dbReference type="ARBA" id="ARBA00006864"/>
    </source>
</evidence>
<keyword evidence="5" id="KW-1003">Cell membrane</keyword>
<dbReference type="Pfam" id="PF00822">
    <property type="entry name" value="PMP22_Claudin"/>
    <property type="match status" value="1"/>
</dbReference>
<dbReference type="InterPro" id="IPR004031">
    <property type="entry name" value="PMP22/EMP/MP20/Claudin"/>
</dbReference>
<comment type="similarity">
    <text evidence="3 11">Belongs to the PMP-22/EMP/MP20 family.</text>
</comment>
<feature type="transmembrane region" description="Helical" evidence="11">
    <location>
        <begin position="129"/>
        <end position="152"/>
    </location>
</feature>
<dbReference type="PANTHER" id="PTHR10671">
    <property type="entry name" value="EPITHELIAL MEMBRANE PROTEIN-RELATED"/>
    <property type="match status" value="1"/>
</dbReference>
<accession>A0A7N5KPR1</accession>
<protein>
    <recommendedName>
        <fullName evidence="4 11">Peripheral myelin protein 22</fullName>
    </recommendedName>
</protein>
<dbReference type="AlphaFoldDB" id="A0A7N5KPR1"/>
<dbReference type="InterPro" id="IPR050579">
    <property type="entry name" value="PMP-22/EMP/MP20-like"/>
</dbReference>
<evidence type="ECO:0000256" key="7">
    <source>
        <dbReference type="ARBA" id="ARBA00022843"/>
    </source>
</evidence>
<dbReference type="Ensembl" id="ENSAMET00000046741.1">
    <property type="protein sequence ID" value="ENSAMEP00000042961.1"/>
    <property type="gene ID" value="ENSAMEG00000027378.1"/>
</dbReference>
<evidence type="ECO:0000256" key="4">
    <source>
        <dbReference type="ARBA" id="ARBA00015663"/>
    </source>
</evidence>
<keyword evidence="8 11" id="KW-1133">Transmembrane helix</keyword>
<keyword evidence="6 11" id="KW-0812">Transmembrane</keyword>
<keyword evidence="14" id="KW-1185">Reference proteome</keyword>
<keyword evidence="9 11" id="KW-0472">Membrane</keyword>
<evidence type="ECO:0000313" key="14">
    <source>
        <dbReference type="Proteomes" id="UP000008912"/>
    </source>
</evidence>